<dbReference type="GO" id="GO:0043571">
    <property type="term" value="P:maintenance of CRISPR repeat elements"/>
    <property type="evidence" value="ECO:0007669"/>
    <property type="project" value="InterPro"/>
</dbReference>
<dbReference type="Proteomes" id="UP000198378">
    <property type="component" value="Unassembled WGS sequence"/>
</dbReference>
<evidence type="ECO:0000313" key="2">
    <source>
        <dbReference type="Proteomes" id="UP000198378"/>
    </source>
</evidence>
<evidence type="ECO:0000313" key="1">
    <source>
        <dbReference type="EMBL" id="OXB87065.1"/>
    </source>
</evidence>
<dbReference type="InterPro" id="IPR006482">
    <property type="entry name" value="Cas7_Csh2/Csh2"/>
</dbReference>
<proteinExistence type="predicted"/>
<dbReference type="AlphaFoldDB" id="A0A226Q439"/>
<dbReference type="Pfam" id="PF05107">
    <property type="entry name" value="Cas_Cas7"/>
    <property type="match status" value="1"/>
</dbReference>
<dbReference type="EMBL" id="NEWK01000002">
    <property type="protein sequence ID" value="OXB87065.1"/>
    <property type="molecule type" value="Genomic_DNA"/>
</dbReference>
<dbReference type="NCBIfam" id="TIGR01595">
    <property type="entry name" value="cas_CT1132"/>
    <property type="match status" value="1"/>
</dbReference>
<keyword evidence="2" id="KW-1185">Reference proteome</keyword>
<organism evidence="1 2">
    <name type="scientific">Geobacillus thermocatenulatus</name>
    <dbReference type="NCBI Taxonomy" id="33938"/>
    <lineage>
        <taxon>Bacteria</taxon>
        <taxon>Bacillati</taxon>
        <taxon>Bacillota</taxon>
        <taxon>Bacilli</taxon>
        <taxon>Bacillales</taxon>
        <taxon>Anoxybacillaceae</taxon>
        <taxon>Geobacillus</taxon>
        <taxon>Geobacillus thermoleovorans group</taxon>
    </lineage>
</organism>
<sequence>MVIRQNSDFLFLFEAVMTNPNGDPDQENKPRMDYETSTLLVTDARRKRDCRDFLKQKGFSIFVDTLADRKVPVSQMVEHIRKQWMQDTERFHNLLAEQPLIAKAWNELVQSDSDDILALYDKVKGDKKKKQALTDFHNLFLTEIIKRSLIDIRLFGSAMAVENVSRTYTGPVQITWGYSLHPVELVKSNTITTIMNDDSSTFGKKYKVHYACVAHYGTINKFNAQRTGMNEQDREIFRKALVQGMMANQSDSKQGQTPLCYLEVVYSPAFDGYLGDLRRFLRVNSDEGRPIRSLSDLRVDFAALASVLKEMKQKGYVERVIGWIHPFADRQSLTEMPDFEPIDLWEPLTVFGGS</sequence>
<name>A0A226Q439_9BACL</name>
<comment type="caution">
    <text evidence="1">The sequence shown here is derived from an EMBL/GenBank/DDBJ whole genome shotgun (WGS) entry which is preliminary data.</text>
</comment>
<protein>
    <submittedName>
        <fullName evidence="1">CRISPR-associated protein</fullName>
    </submittedName>
</protein>
<dbReference type="KEGG" id="gtm:GT3921_17850"/>
<gene>
    <name evidence="1" type="ORF">B9L19_16690</name>
</gene>
<reference evidence="1 2" key="1">
    <citation type="submission" date="2017-05" db="EMBL/GenBank/DDBJ databases">
        <title>The genome sequence of Geobacillus thermocatenulatus DSM 730.</title>
        <authorList>
            <person name="Ramaloko W.T."/>
            <person name="Koen N."/>
            <person name="Polliack S."/>
            <person name="Aliyu H."/>
            <person name="Lebre P."/>
            <person name="Mohr T."/>
            <person name="Oswald F."/>
            <person name="Zwick M."/>
            <person name="Neumann A."/>
            <person name="Syldatk C."/>
            <person name="Cowan D."/>
            <person name="De Maayer P."/>
        </authorList>
    </citation>
    <scope>NUCLEOTIDE SEQUENCE [LARGE SCALE GENOMIC DNA]</scope>
    <source>
        <strain evidence="1 2">BGSC 93A1</strain>
    </source>
</reference>
<dbReference type="RefSeq" id="WP_047752358.1">
    <property type="nucleotide sequence ID" value="NZ_CP018058.1"/>
</dbReference>
<accession>A0A226Q439</accession>